<dbReference type="Proteomes" id="UP001597296">
    <property type="component" value="Unassembled WGS sequence"/>
</dbReference>
<keyword evidence="3" id="KW-1185">Reference proteome</keyword>
<evidence type="ECO:0000313" key="2">
    <source>
        <dbReference type="EMBL" id="MFD2233864.1"/>
    </source>
</evidence>
<evidence type="ECO:0000256" key="1">
    <source>
        <dbReference type="SAM" id="MobiDB-lite"/>
    </source>
</evidence>
<sequence length="59" mass="6232">MGKLPLERITPQTKGFQGPYGPWRVRAEPAFPFVLLLHDELGIEIGDGGGLGAGLGEGD</sequence>
<comment type="caution">
    <text evidence="2">The sequence shown here is derived from an EMBL/GenBank/DDBJ whole genome shotgun (WGS) entry which is preliminary data.</text>
</comment>
<dbReference type="RefSeq" id="WP_377315763.1">
    <property type="nucleotide sequence ID" value="NZ_JBHUIY010000013.1"/>
</dbReference>
<organism evidence="2 3">
    <name type="scientific">Phaeospirillum tilakii</name>
    <dbReference type="NCBI Taxonomy" id="741673"/>
    <lineage>
        <taxon>Bacteria</taxon>
        <taxon>Pseudomonadati</taxon>
        <taxon>Pseudomonadota</taxon>
        <taxon>Alphaproteobacteria</taxon>
        <taxon>Rhodospirillales</taxon>
        <taxon>Rhodospirillaceae</taxon>
        <taxon>Phaeospirillum</taxon>
    </lineage>
</organism>
<reference evidence="3" key="1">
    <citation type="journal article" date="2019" name="Int. J. Syst. Evol. Microbiol.">
        <title>The Global Catalogue of Microorganisms (GCM) 10K type strain sequencing project: providing services to taxonomists for standard genome sequencing and annotation.</title>
        <authorList>
            <consortium name="The Broad Institute Genomics Platform"/>
            <consortium name="The Broad Institute Genome Sequencing Center for Infectious Disease"/>
            <person name="Wu L."/>
            <person name="Ma J."/>
        </authorList>
    </citation>
    <scope>NUCLEOTIDE SEQUENCE [LARGE SCALE GENOMIC DNA]</scope>
    <source>
        <strain evidence="3">KCTC 15012</strain>
    </source>
</reference>
<gene>
    <name evidence="2" type="ORF">ACFSNB_08605</name>
</gene>
<proteinExistence type="predicted"/>
<accession>A0ABW5C973</accession>
<protein>
    <submittedName>
        <fullName evidence="2">Uncharacterized protein</fullName>
    </submittedName>
</protein>
<feature type="region of interest" description="Disordered" evidence="1">
    <location>
        <begin position="1"/>
        <end position="21"/>
    </location>
</feature>
<name>A0ABW5C973_9PROT</name>
<dbReference type="EMBL" id="JBHUIY010000013">
    <property type="protein sequence ID" value="MFD2233864.1"/>
    <property type="molecule type" value="Genomic_DNA"/>
</dbReference>
<evidence type="ECO:0000313" key="3">
    <source>
        <dbReference type="Proteomes" id="UP001597296"/>
    </source>
</evidence>